<keyword evidence="8" id="KW-0812">Transmembrane</keyword>
<keyword evidence="11" id="KW-1185">Reference proteome</keyword>
<name>A0ABW5M3L9_9BACT</name>
<organism evidence="10 11">
    <name type="scientific">Spirosoma soli</name>
    <dbReference type="NCBI Taxonomy" id="1770529"/>
    <lineage>
        <taxon>Bacteria</taxon>
        <taxon>Pseudomonadati</taxon>
        <taxon>Bacteroidota</taxon>
        <taxon>Cytophagia</taxon>
        <taxon>Cytophagales</taxon>
        <taxon>Cytophagaceae</taxon>
        <taxon>Spirosoma</taxon>
    </lineage>
</organism>
<dbReference type="RefSeq" id="WP_381520773.1">
    <property type="nucleotide sequence ID" value="NZ_JBHULN010000003.1"/>
</dbReference>
<evidence type="ECO:0000256" key="2">
    <source>
        <dbReference type="ARBA" id="ARBA00022617"/>
    </source>
</evidence>
<keyword evidence="6 7" id="KW-0408">Iron</keyword>
<feature type="transmembrane region" description="Helical" evidence="8">
    <location>
        <begin position="21"/>
        <end position="39"/>
    </location>
</feature>
<evidence type="ECO:0000256" key="4">
    <source>
        <dbReference type="ARBA" id="ARBA00022729"/>
    </source>
</evidence>
<keyword evidence="4" id="KW-0732">Signal</keyword>
<dbReference type="InterPro" id="IPR009056">
    <property type="entry name" value="Cyt_c-like_dom"/>
</dbReference>
<keyword evidence="10" id="KW-0575">Peroxidase</keyword>
<dbReference type="PANTHER" id="PTHR30600">
    <property type="entry name" value="CYTOCHROME C PEROXIDASE-RELATED"/>
    <property type="match status" value="1"/>
</dbReference>
<comment type="subcellular location">
    <subcellularLocation>
        <location evidence="1">Cell envelope</location>
    </subcellularLocation>
</comment>
<keyword evidence="3 7" id="KW-0479">Metal-binding</keyword>
<feature type="domain" description="Cytochrome c" evidence="9">
    <location>
        <begin position="473"/>
        <end position="612"/>
    </location>
</feature>
<dbReference type="EC" id="1.11.1.5" evidence="10"/>
<evidence type="ECO:0000259" key="9">
    <source>
        <dbReference type="PROSITE" id="PS51007"/>
    </source>
</evidence>
<dbReference type="PANTHER" id="PTHR30600:SF10">
    <property type="entry name" value="BLL6722 PROTEIN"/>
    <property type="match status" value="1"/>
</dbReference>
<gene>
    <name evidence="10" type="ORF">ACFSUS_06495</name>
</gene>
<evidence type="ECO:0000256" key="7">
    <source>
        <dbReference type="PROSITE-ProRule" id="PRU00433"/>
    </source>
</evidence>
<keyword evidence="8" id="KW-0472">Membrane</keyword>
<evidence type="ECO:0000256" key="1">
    <source>
        <dbReference type="ARBA" id="ARBA00004196"/>
    </source>
</evidence>
<evidence type="ECO:0000256" key="5">
    <source>
        <dbReference type="ARBA" id="ARBA00023002"/>
    </source>
</evidence>
<dbReference type="InterPro" id="IPR051395">
    <property type="entry name" value="Cytochrome_c_Peroxidase/MauG"/>
</dbReference>
<accession>A0ABW5M3L9</accession>
<evidence type="ECO:0000256" key="8">
    <source>
        <dbReference type="SAM" id="Phobius"/>
    </source>
</evidence>
<comment type="caution">
    <text evidence="10">The sequence shown here is derived from an EMBL/GenBank/DDBJ whole genome shotgun (WGS) entry which is preliminary data.</text>
</comment>
<dbReference type="Gene3D" id="1.10.760.10">
    <property type="entry name" value="Cytochrome c-like domain"/>
    <property type="match status" value="2"/>
</dbReference>
<keyword evidence="8" id="KW-1133">Transmembrane helix</keyword>
<dbReference type="Pfam" id="PF03150">
    <property type="entry name" value="CCP_MauG"/>
    <property type="match status" value="1"/>
</dbReference>
<dbReference type="InterPro" id="IPR036909">
    <property type="entry name" value="Cyt_c-like_dom_sf"/>
</dbReference>
<dbReference type="Proteomes" id="UP001597469">
    <property type="component" value="Unassembled WGS sequence"/>
</dbReference>
<evidence type="ECO:0000313" key="10">
    <source>
        <dbReference type="EMBL" id="MFD2570277.1"/>
    </source>
</evidence>
<evidence type="ECO:0000256" key="3">
    <source>
        <dbReference type="ARBA" id="ARBA00022723"/>
    </source>
</evidence>
<reference evidence="11" key="1">
    <citation type="journal article" date="2019" name="Int. J. Syst. Evol. Microbiol.">
        <title>The Global Catalogue of Microorganisms (GCM) 10K type strain sequencing project: providing services to taxonomists for standard genome sequencing and annotation.</title>
        <authorList>
            <consortium name="The Broad Institute Genomics Platform"/>
            <consortium name="The Broad Institute Genome Sequencing Center for Infectious Disease"/>
            <person name="Wu L."/>
            <person name="Ma J."/>
        </authorList>
    </citation>
    <scope>NUCLEOTIDE SEQUENCE [LARGE SCALE GENOMIC DNA]</scope>
    <source>
        <strain evidence="11">KCTC 42805</strain>
    </source>
</reference>
<dbReference type="EMBL" id="JBHULN010000003">
    <property type="protein sequence ID" value="MFD2570277.1"/>
    <property type="molecule type" value="Genomic_DNA"/>
</dbReference>
<sequence length="612" mass="67654">MLSEQTPATSVSKANRTSVRWTLMVLATGLIVAVSYYLLQPRLTPVQQVKAQYLKDIAGLDSSVRHLNRIILSHRSVADMQSAFRSARLAYKRVEFLAELYNPETAKSLNGPALPEVEEDDGLQRQIQPEGFQVIEELLFPYDPAQHQDLLTKAAVLQSNVGRLTKVASTNEMTDSHVFDAIRLEVFRLLSLGITGFDSPVSTHSLPEAAAALESLQRYVSIYEPATKDAALATLLDRTFAGAISALKSEKNFNSFDRLGFITNHANVLSGLLLDTQKALEIPVFQESRLLSTEARTLNDLKAFDTGYFVNTNDDRPTPARVALGKLLFYDPILSGDSRRTCATCHQPDKAFTDGEPKSLAIGFGGRRIARNAPTLLNATFQAAQFADSRVIFLEDQASDVIQNTQEMHGSLPKAVSALRNKAAYRKAFADTYKDGITEQNLKNAVASYIRSLTNLDSRVDRYLRGQPTALTSEEKHGFNLFMGKAKCATCHFYPLFNGTVPPAYQKTESEVLGTPATAENRQLDPDLGKFQTTKIHIQKHAFKTPTIRNVAKTAPYMHNGVYRSLEEVVDFYDKGGGNGLGFNLDNQTLPEDKLHLTPGEKKALVAFMKAL</sequence>
<dbReference type="Gene3D" id="1.20.1420.20">
    <property type="entry name" value="M75 peptidase, HXXE motif"/>
    <property type="match status" value="1"/>
</dbReference>
<keyword evidence="5 10" id="KW-0560">Oxidoreductase</keyword>
<dbReference type="InterPro" id="IPR038352">
    <property type="entry name" value="Imelysin_sf"/>
</dbReference>
<dbReference type="PROSITE" id="PS51007">
    <property type="entry name" value="CYTC"/>
    <property type="match status" value="2"/>
</dbReference>
<proteinExistence type="predicted"/>
<dbReference type="InterPro" id="IPR004852">
    <property type="entry name" value="Di-haem_cyt_c_peroxidsae"/>
</dbReference>
<evidence type="ECO:0000256" key="6">
    <source>
        <dbReference type="ARBA" id="ARBA00023004"/>
    </source>
</evidence>
<evidence type="ECO:0000313" key="11">
    <source>
        <dbReference type="Proteomes" id="UP001597469"/>
    </source>
</evidence>
<keyword evidence="2 7" id="KW-0349">Heme</keyword>
<feature type="domain" description="Cytochrome c" evidence="9">
    <location>
        <begin position="320"/>
        <end position="454"/>
    </location>
</feature>
<protein>
    <submittedName>
        <fullName evidence="10">Cytochrome c peroxidase</fullName>
        <ecNumber evidence="10">1.11.1.5</ecNumber>
    </submittedName>
</protein>
<dbReference type="SUPFAM" id="SSF46626">
    <property type="entry name" value="Cytochrome c"/>
    <property type="match status" value="2"/>
</dbReference>
<dbReference type="GO" id="GO:0004130">
    <property type="term" value="F:cytochrome-c peroxidase activity"/>
    <property type="evidence" value="ECO:0007669"/>
    <property type="project" value="UniProtKB-EC"/>
</dbReference>